<dbReference type="Proteomes" id="UP000434957">
    <property type="component" value="Unassembled WGS sequence"/>
</dbReference>
<protein>
    <recommendedName>
        <fullName evidence="1">HAT C-terminal dimerisation domain-containing protein</fullName>
    </recommendedName>
</protein>
<dbReference type="PANTHER" id="PTHR40866:SF1">
    <property type="entry name" value="BED-TYPE DOMAIN-CONTAINING PROTEIN"/>
    <property type="match status" value="1"/>
</dbReference>
<evidence type="ECO:0000259" key="1">
    <source>
        <dbReference type="Pfam" id="PF05699"/>
    </source>
</evidence>
<feature type="non-terminal residue" evidence="2">
    <location>
        <position position="1"/>
    </location>
</feature>
<gene>
    <name evidence="2" type="ORF">PR003_g23517</name>
</gene>
<organism evidence="2 3">
    <name type="scientific">Phytophthora rubi</name>
    <dbReference type="NCBI Taxonomy" id="129364"/>
    <lineage>
        <taxon>Eukaryota</taxon>
        <taxon>Sar</taxon>
        <taxon>Stramenopiles</taxon>
        <taxon>Oomycota</taxon>
        <taxon>Peronosporomycetes</taxon>
        <taxon>Peronosporales</taxon>
        <taxon>Peronosporaceae</taxon>
        <taxon>Phytophthora</taxon>
    </lineage>
</organism>
<evidence type="ECO:0000313" key="2">
    <source>
        <dbReference type="EMBL" id="KAE9297349.1"/>
    </source>
</evidence>
<proteinExistence type="predicted"/>
<sequence length="412" mass="45832">AAFKKKKAPKRSHYVDVAYVPPTSNECERFFSAAKLVLSDVRKSLSPAKLEMLMCLQYNRELWDVNTVEQYCILGCPDSTFPSCAGSPFFCRVVDRDDGFEVELFDQATESGWSCLVTPDTLDLYTTIIPIDKVAAFFKIGLGGLGSGHASEEVVLDLIEQTEKFVNLQLRLRFGMEGCYWNPTLNFMLEPVNAKRREKLELRANIAAMALELSNKATSTDTTTIKSHPSPMRKGLSWLFSLAVIFLATSMAIVCDIPSVGDVSPPPARGIAFASVKPCVVDGGGTIYWEPGSDFDERVFSIKQSKLQVTERGFAQVSIMLRHSNCRSDIAFKVYQRAAEAVNVYDYTCGLFSKGISTAYIHTIPVEVNDTLRRWRRDALLGRQLHGRAAVATDHAVQKKIRAICSCRYGKS</sequence>
<dbReference type="InterPro" id="IPR012337">
    <property type="entry name" value="RNaseH-like_sf"/>
</dbReference>
<dbReference type="SUPFAM" id="SSF53098">
    <property type="entry name" value="Ribonuclease H-like"/>
    <property type="match status" value="1"/>
</dbReference>
<dbReference type="Pfam" id="PF05699">
    <property type="entry name" value="Dimer_Tnp_hAT"/>
    <property type="match status" value="1"/>
</dbReference>
<reference evidence="2 3" key="1">
    <citation type="submission" date="2018-08" db="EMBL/GenBank/DDBJ databases">
        <title>Genomic investigation of the strawberry pathogen Phytophthora fragariae indicates pathogenicity is determined by transcriptional variation in three key races.</title>
        <authorList>
            <person name="Adams T.M."/>
            <person name="Armitage A.D."/>
            <person name="Sobczyk M.K."/>
            <person name="Bates H.J."/>
            <person name="Dunwell J.M."/>
            <person name="Nellist C.F."/>
            <person name="Harrison R.J."/>
        </authorList>
    </citation>
    <scope>NUCLEOTIDE SEQUENCE [LARGE SCALE GENOMIC DNA]</scope>
    <source>
        <strain evidence="2 3">SCRP333</strain>
    </source>
</reference>
<accession>A0A6A4CUV6</accession>
<dbReference type="GO" id="GO:0046983">
    <property type="term" value="F:protein dimerization activity"/>
    <property type="evidence" value="ECO:0007669"/>
    <property type="project" value="InterPro"/>
</dbReference>
<name>A0A6A4CUV6_9STRA</name>
<dbReference type="AlphaFoldDB" id="A0A6A4CUV6"/>
<comment type="caution">
    <text evidence="2">The sequence shown here is derived from an EMBL/GenBank/DDBJ whole genome shotgun (WGS) entry which is preliminary data.</text>
</comment>
<feature type="domain" description="HAT C-terminal dimerisation" evidence="1">
    <location>
        <begin position="16"/>
        <end position="59"/>
    </location>
</feature>
<dbReference type="EMBL" id="QXFT01002498">
    <property type="protein sequence ID" value="KAE9297349.1"/>
    <property type="molecule type" value="Genomic_DNA"/>
</dbReference>
<dbReference type="InterPro" id="IPR008906">
    <property type="entry name" value="HATC_C_dom"/>
</dbReference>
<evidence type="ECO:0000313" key="3">
    <source>
        <dbReference type="Proteomes" id="UP000434957"/>
    </source>
</evidence>
<keyword evidence="3" id="KW-1185">Reference proteome</keyword>
<dbReference type="PANTHER" id="PTHR40866">
    <property type="entry name" value="BED-TYPE DOMAIN-CONTAINING PROTEIN"/>
    <property type="match status" value="1"/>
</dbReference>